<accession>A0A0N5AI11</accession>
<dbReference type="WBParaSite" id="SMUV_0000403701-mRNA-1">
    <property type="protein sequence ID" value="SMUV_0000403701-mRNA-1"/>
    <property type="gene ID" value="SMUV_0000403701"/>
</dbReference>
<evidence type="ECO:0000313" key="1">
    <source>
        <dbReference type="Proteomes" id="UP000046393"/>
    </source>
</evidence>
<keyword evidence="1" id="KW-1185">Reference proteome</keyword>
<evidence type="ECO:0000313" key="2">
    <source>
        <dbReference type="WBParaSite" id="SMUV_0000403701-mRNA-1"/>
    </source>
</evidence>
<dbReference type="AlphaFoldDB" id="A0A0N5AI11"/>
<protein>
    <submittedName>
        <fullName evidence="2">Uncharacterized protein</fullName>
    </submittedName>
</protein>
<proteinExistence type="predicted"/>
<name>A0A0N5AI11_9BILA</name>
<dbReference type="Proteomes" id="UP000046393">
    <property type="component" value="Unplaced"/>
</dbReference>
<reference evidence="2" key="1">
    <citation type="submission" date="2017-02" db="UniProtKB">
        <authorList>
            <consortium name="WormBaseParasite"/>
        </authorList>
    </citation>
    <scope>IDENTIFICATION</scope>
</reference>
<organism evidence="1 2">
    <name type="scientific">Syphacia muris</name>
    <dbReference type="NCBI Taxonomy" id="451379"/>
    <lineage>
        <taxon>Eukaryota</taxon>
        <taxon>Metazoa</taxon>
        <taxon>Ecdysozoa</taxon>
        <taxon>Nematoda</taxon>
        <taxon>Chromadorea</taxon>
        <taxon>Rhabditida</taxon>
        <taxon>Spirurina</taxon>
        <taxon>Oxyuridomorpha</taxon>
        <taxon>Oxyuroidea</taxon>
        <taxon>Oxyuridae</taxon>
        <taxon>Syphacia</taxon>
    </lineage>
</organism>
<sequence>MGYKKANEKLLRLSNHSRINSSTIKLASTTSYPTAATITDGNLFNIFCSTINRLPFYSKMGNCFTADYGEYNNGCMQMRDNVPLPTCDMISVMEKTRPPSIRRMKHRLLPFYFIPMFTSANDYRTPNTIGVYNRWRTIM</sequence>